<reference evidence="3 4" key="1">
    <citation type="submission" date="2016-02" db="EMBL/GenBank/DDBJ databases">
        <title>Draft genome sequence of hydrocarbon degrading Staphylococcus saprophyticus Strain CNV2, isolated from crude-oil contaminated soil from Noonmati Oil Refinery, Guwahati, Assam, India.</title>
        <authorList>
            <person name="Mukherjee A."/>
            <person name="Chettri B."/>
            <person name="Langpoklakpam J."/>
            <person name="Singh A.K."/>
            <person name="Chattopadhyay D.J."/>
        </authorList>
    </citation>
    <scope>NUCLEOTIDE SEQUENCE [LARGE SCALE GENOMIC DNA]</scope>
    <source>
        <strain evidence="3 4">CNV2</strain>
    </source>
</reference>
<dbReference type="InterPro" id="IPR036291">
    <property type="entry name" value="NAD(P)-bd_dom_sf"/>
</dbReference>
<accession>A0A151A4Y2</accession>
<evidence type="ECO:0000313" key="4">
    <source>
        <dbReference type="Proteomes" id="UP000075418"/>
    </source>
</evidence>
<dbReference type="PANTHER" id="PTHR44196">
    <property type="entry name" value="DEHYDROGENASE/REDUCTASE SDR FAMILY MEMBER 7B"/>
    <property type="match status" value="1"/>
</dbReference>
<gene>
    <name evidence="3" type="ORF">A0131_06625</name>
</gene>
<evidence type="ECO:0000256" key="1">
    <source>
        <dbReference type="ARBA" id="ARBA00006484"/>
    </source>
</evidence>
<sequence>MQGQHYIITGATSGLGLALLKALLQKNVQVTVLARNPQKIAQLTHTVNSKQLTIINCDLLNLNDINNIPSQLLNTKIDGLIYSSGTGYFKSLQAHNIEEILETYQLNIVNFNVLFKVLLPYFITNASIVGIGSQAAYTTQAYAAHYGASKAAFIQLMNALRLEHPSFHVMTVNTGPVNTPFHNHADPTLKYAKKYQRIMLDPTRLAHDIIDGINKRKTEINKPSWMHLMLKIYNLAPRTVERLFPFAFKNKK</sequence>
<dbReference type="PRINTS" id="PR00081">
    <property type="entry name" value="GDHRDH"/>
</dbReference>
<dbReference type="Pfam" id="PF00106">
    <property type="entry name" value="adh_short"/>
    <property type="match status" value="1"/>
</dbReference>
<protein>
    <submittedName>
        <fullName evidence="3">Short-chain dehydrogenase</fullName>
    </submittedName>
</protein>
<dbReference type="Proteomes" id="UP000075418">
    <property type="component" value="Unassembled WGS sequence"/>
</dbReference>
<dbReference type="PANTHER" id="PTHR44196:SF1">
    <property type="entry name" value="DEHYDROGENASE_REDUCTASE SDR FAMILY MEMBER 7B"/>
    <property type="match status" value="1"/>
</dbReference>
<comment type="caution">
    <text evidence="3">The sequence shown here is derived from an EMBL/GenBank/DDBJ whole genome shotgun (WGS) entry which is preliminary data.</text>
</comment>
<proteinExistence type="inferred from homology"/>
<dbReference type="Gene3D" id="3.40.50.720">
    <property type="entry name" value="NAD(P)-binding Rossmann-like Domain"/>
    <property type="match status" value="1"/>
</dbReference>
<keyword evidence="2" id="KW-0560">Oxidoreductase</keyword>
<dbReference type="SUPFAM" id="SSF51735">
    <property type="entry name" value="NAD(P)-binding Rossmann-fold domains"/>
    <property type="match status" value="1"/>
</dbReference>
<evidence type="ECO:0000313" key="3">
    <source>
        <dbReference type="EMBL" id="KYH14448.1"/>
    </source>
</evidence>
<dbReference type="EMBL" id="LUGM01000002">
    <property type="protein sequence ID" value="KYH14448.1"/>
    <property type="molecule type" value="Genomic_DNA"/>
</dbReference>
<dbReference type="InterPro" id="IPR002347">
    <property type="entry name" value="SDR_fam"/>
</dbReference>
<organism evidence="3 4">
    <name type="scientific">Staphylococcus kloosii</name>
    <dbReference type="NCBI Taxonomy" id="29384"/>
    <lineage>
        <taxon>Bacteria</taxon>
        <taxon>Bacillati</taxon>
        <taxon>Bacillota</taxon>
        <taxon>Bacilli</taxon>
        <taxon>Bacillales</taxon>
        <taxon>Staphylococcaceae</taxon>
        <taxon>Staphylococcus</taxon>
    </lineage>
</organism>
<name>A0A151A4Y2_9STAP</name>
<evidence type="ECO:0000256" key="2">
    <source>
        <dbReference type="ARBA" id="ARBA00023002"/>
    </source>
</evidence>
<dbReference type="GO" id="GO:0016020">
    <property type="term" value="C:membrane"/>
    <property type="evidence" value="ECO:0007669"/>
    <property type="project" value="TreeGrafter"/>
</dbReference>
<dbReference type="AlphaFoldDB" id="A0A151A4Y2"/>
<dbReference type="GO" id="GO:0016491">
    <property type="term" value="F:oxidoreductase activity"/>
    <property type="evidence" value="ECO:0007669"/>
    <property type="project" value="UniProtKB-KW"/>
</dbReference>
<dbReference type="RefSeq" id="WP_061854623.1">
    <property type="nucleotide sequence ID" value="NZ_LUGM01000002.1"/>
</dbReference>
<comment type="similarity">
    <text evidence="1">Belongs to the short-chain dehydrogenases/reductases (SDR) family.</text>
</comment>